<evidence type="ECO:0000313" key="2">
    <source>
        <dbReference type="EMBL" id="MET4634701.1"/>
    </source>
</evidence>
<name>A0ABV2R099_9HYPH</name>
<feature type="transmembrane region" description="Helical" evidence="1">
    <location>
        <begin position="119"/>
        <end position="137"/>
    </location>
</feature>
<keyword evidence="3" id="KW-1185">Reference proteome</keyword>
<feature type="transmembrane region" description="Helical" evidence="1">
    <location>
        <begin position="87"/>
        <end position="107"/>
    </location>
</feature>
<sequence>MAAYAVHMMEEFSFNWRDWARAVIKLPVEWGDFYVTNAVVIVLGIAQAFLAPTLAVAPLGFASLMAMNAIFFHILPVIVTKGRFSPGLFTAVVLFLPVAWVVWARAIEDGQVDAKTATIAILGAALLMAYPIVMLHLRSRPYFRQT</sequence>
<evidence type="ECO:0000256" key="1">
    <source>
        <dbReference type="SAM" id="Phobius"/>
    </source>
</evidence>
<keyword evidence="1" id="KW-0472">Membrane</keyword>
<evidence type="ECO:0000313" key="3">
    <source>
        <dbReference type="Proteomes" id="UP001549321"/>
    </source>
</evidence>
<feature type="transmembrane region" description="Helical" evidence="1">
    <location>
        <begin position="31"/>
        <end position="50"/>
    </location>
</feature>
<dbReference type="EMBL" id="JBEPSM010000002">
    <property type="protein sequence ID" value="MET4634701.1"/>
    <property type="molecule type" value="Genomic_DNA"/>
</dbReference>
<gene>
    <name evidence="2" type="ORF">ABIE08_002647</name>
</gene>
<organism evidence="2 3">
    <name type="scientific">Kaistia defluvii</name>
    <dbReference type="NCBI Taxonomy" id="410841"/>
    <lineage>
        <taxon>Bacteria</taxon>
        <taxon>Pseudomonadati</taxon>
        <taxon>Pseudomonadota</taxon>
        <taxon>Alphaproteobacteria</taxon>
        <taxon>Hyphomicrobiales</taxon>
        <taxon>Kaistiaceae</taxon>
        <taxon>Kaistia</taxon>
    </lineage>
</organism>
<accession>A0ABV2R099</accession>
<dbReference type="Proteomes" id="UP001549321">
    <property type="component" value="Unassembled WGS sequence"/>
</dbReference>
<keyword evidence="1" id="KW-0812">Transmembrane</keyword>
<dbReference type="RefSeq" id="WP_354551725.1">
    <property type="nucleotide sequence ID" value="NZ_JBEPSM010000002.1"/>
</dbReference>
<protein>
    <submittedName>
        <fullName evidence="2">Glucose dehydrogenase</fullName>
    </submittedName>
</protein>
<feature type="transmembrane region" description="Helical" evidence="1">
    <location>
        <begin position="56"/>
        <end position="75"/>
    </location>
</feature>
<dbReference type="Pfam" id="PF13787">
    <property type="entry name" value="HXXEE"/>
    <property type="match status" value="1"/>
</dbReference>
<reference evidence="2 3" key="1">
    <citation type="submission" date="2024-06" db="EMBL/GenBank/DDBJ databases">
        <title>Sorghum-associated microbial communities from plants grown in Nebraska, USA.</title>
        <authorList>
            <person name="Schachtman D."/>
        </authorList>
    </citation>
    <scope>NUCLEOTIDE SEQUENCE [LARGE SCALE GENOMIC DNA]</scope>
    <source>
        <strain evidence="2 3">3207</strain>
    </source>
</reference>
<keyword evidence="1" id="KW-1133">Transmembrane helix</keyword>
<proteinExistence type="predicted"/>
<comment type="caution">
    <text evidence="2">The sequence shown here is derived from an EMBL/GenBank/DDBJ whole genome shotgun (WGS) entry which is preliminary data.</text>
</comment>
<dbReference type="InterPro" id="IPR025671">
    <property type="entry name" value="HXXEE"/>
</dbReference>